<feature type="transmembrane region" description="Helical" evidence="1">
    <location>
        <begin position="67"/>
        <end position="85"/>
    </location>
</feature>
<dbReference type="PANTHER" id="PTHR30590">
    <property type="entry name" value="INNER MEMBRANE PROTEIN"/>
    <property type="match status" value="1"/>
</dbReference>
<protein>
    <recommendedName>
        <fullName evidence="2">DUF418 domain-containing protein</fullName>
    </recommendedName>
</protein>
<sequence length="406" mass="46833">MGYYAPSQRIVLLDRMRGICLLGILLANIQTYTPFEFLNTKEVAVLHWDNLSTFLPTKFLLDIFVRGQFYTIYSFLFGLGFYLMLEKNTRLELNGNKLYIRRLAVMFLFGVIHTAVWMGDVLHVYAIFGIPLIYFYKRKTAVIFRWAAGIFLFGILLDVLRTVFFSPAPPHSQELFSKDTVHLINAYQYGPFSEILKIQYDKTLSSFIAITRSTMTGYEHIIILFLLGLIAGKTRFFYRITELQPAIKRAIFIILPFALVLKVIACLPTLNVHFLSPQQAVYEQLFIKMIRFTGILLMAFAYIGIITLLLHKSNSHVAIWLGNCGRLGLTNYLTQTIICMLLFYPFGLKLTGKLTLLQSLLLAVLIFIVQVIYSNIWLKYYNIGPLEAIWRRFTYGKQPDPARALQ</sequence>
<feature type="transmembrane region" description="Helical" evidence="1">
    <location>
        <begin position="105"/>
        <end position="136"/>
    </location>
</feature>
<keyword evidence="1" id="KW-0812">Transmembrane</keyword>
<feature type="domain" description="DUF418" evidence="2">
    <location>
        <begin position="231"/>
        <end position="397"/>
    </location>
</feature>
<dbReference type="eggNOG" id="COG2311">
    <property type="taxonomic scope" value="Bacteria"/>
</dbReference>
<evidence type="ECO:0000313" key="3">
    <source>
        <dbReference type="EMBL" id="AEV99594.1"/>
    </source>
</evidence>
<dbReference type="AlphaFoldDB" id="G8THZ1"/>
<gene>
    <name evidence="3" type="ordered locus">Niako_3270</name>
</gene>
<dbReference type="Proteomes" id="UP000005438">
    <property type="component" value="Chromosome"/>
</dbReference>
<feature type="transmembrane region" description="Helical" evidence="1">
    <location>
        <begin position="143"/>
        <end position="164"/>
    </location>
</feature>
<dbReference type="InterPro" id="IPR007349">
    <property type="entry name" value="DUF418"/>
</dbReference>
<keyword evidence="1" id="KW-0472">Membrane</keyword>
<evidence type="ECO:0000259" key="2">
    <source>
        <dbReference type="Pfam" id="PF04235"/>
    </source>
</evidence>
<feature type="transmembrane region" description="Helical" evidence="1">
    <location>
        <begin position="290"/>
        <end position="310"/>
    </location>
</feature>
<evidence type="ECO:0000256" key="1">
    <source>
        <dbReference type="SAM" id="Phobius"/>
    </source>
</evidence>
<dbReference type="EMBL" id="CP003178">
    <property type="protein sequence ID" value="AEV99594.1"/>
    <property type="molecule type" value="Genomic_DNA"/>
</dbReference>
<organism evidence="3 4">
    <name type="scientific">Niastella koreensis (strain DSM 17620 / KACC 11465 / NBRC 106392 / GR20-10)</name>
    <dbReference type="NCBI Taxonomy" id="700598"/>
    <lineage>
        <taxon>Bacteria</taxon>
        <taxon>Pseudomonadati</taxon>
        <taxon>Bacteroidota</taxon>
        <taxon>Chitinophagia</taxon>
        <taxon>Chitinophagales</taxon>
        <taxon>Chitinophagaceae</taxon>
        <taxon>Niastella</taxon>
    </lineage>
</organism>
<evidence type="ECO:0000313" key="4">
    <source>
        <dbReference type="Proteomes" id="UP000005438"/>
    </source>
</evidence>
<dbReference type="OrthoDB" id="9807744at2"/>
<feature type="transmembrane region" description="Helical" evidence="1">
    <location>
        <begin position="331"/>
        <end position="348"/>
    </location>
</feature>
<keyword evidence="1" id="KW-1133">Transmembrane helix</keyword>
<dbReference type="KEGG" id="nko:Niako_3270"/>
<dbReference type="PANTHER" id="PTHR30590:SF2">
    <property type="entry name" value="INNER MEMBRANE PROTEIN"/>
    <property type="match status" value="1"/>
</dbReference>
<dbReference type="HOGENOM" id="CLU_039610_0_0_10"/>
<name>G8THZ1_NIAKG</name>
<proteinExistence type="predicted"/>
<dbReference type="RefSeq" id="WP_014219508.1">
    <property type="nucleotide sequence ID" value="NC_016609.1"/>
</dbReference>
<accession>G8THZ1</accession>
<dbReference type="Pfam" id="PF04235">
    <property type="entry name" value="DUF418"/>
    <property type="match status" value="1"/>
</dbReference>
<dbReference type="InterPro" id="IPR052529">
    <property type="entry name" value="Bact_Transport_Assoc"/>
</dbReference>
<reference evidence="3 4" key="1">
    <citation type="submission" date="2011-12" db="EMBL/GenBank/DDBJ databases">
        <title>The complete genome of Niastella koreensis GR20-10.</title>
        <authorList>
            <consortium name="US DOE Joint Genome Institute (JGI-PGF)"/>
            <person name="Lucas S."/>
            <person name="Han J."/>
            <person name="Lapidus A."/>
            <person name="Bruce D."/>
            <person name="Goodwin L."/>
            <person name="Pitluck S."/>
            <person name="Peters L."/>
            <person name="Kyrpides N."/>
            <person name="Mavromatis K."/>
            <person name="Ivanova N."/>
            <person name="Mikhailova N."/>
            <person name="Davenport K."/>
            <person name="Saunders E."/>
            <person name="Detter J.C."/>
            <person name="Tapia R."/>
            <person name="Han C."/>
            <person name="Land M."/>
            <person name="Hauser L."/>
            <person name="Markowitz V."/>
            <person name="Cheng J.-F."/>
            <person name="Hugenholtz P."/>
            <person name="Woyke T."/>
            <person name="Wu D."/>
            <person name="Tindall B."/>
            <person name="Pomrenke H."/>
            <person name="Brambilla E."/>
            <person name="Klenk H.-P."/>
            <person name="Eisen J.A."/>
        </authorList>
    </citation>
    <scope>NUCLEOTIDE SEQUENCE [LARGE SCALE GENOMIC DNA]</scope>
    <source>
        <strain evidence="4">DSM 17620 / KACC 11465 / NBRC 106392 / GR20-10</strain>
    </source>
</reference>
<feature type="transmembrane region" description="Helical" evidence="1">
    <location>
        <begin position="354"/>
        <end position="373"/>
    </location>
</feature>
<feature type="transmembrane region" description="Helical" evidence="1">
    <location>
        <begin position="250"/>
        <end position="270"/>
    </location>
</feature>